<evidence type="ECO:0000256" key="4">
    <source>
        <dbReference type="ARBA" id="ARBA00023163"/>
    </source>
</evidence>
<organism evidence="6 7">
    <name type="scientific">Urbifossiella limnaea</name>
    <dbReference type="NCBI Taxonomy" id="2528023"/>
    <lineage>
        <taxon>Bacteria</taxon>
        <taxon>Pseudomonadati</taxon>
        <taxon>Planctomycetota</taxon>
        <taxon>Planctomycetia</taxon>
        <taxon>Gemmatales</taxon>
        <taxon>Gemmataceae</taxon>
        <taxon>Urbifossiella</taxon>
    </lineage>
</organism>
<evidence type="ECO:0000256" key="1">
    <source>
        <dbReference type="ARBA" id="ARBA00010641"/>
    </source>
</evidence>
<feature type="domain" description="RNA polymerase sigma factor 70 region 4 type 2" evidence="5">
    <location>
        <begin position="138"/>
        <end position="182"/>
    </location>
</feature>
<dbReference type="InterPro" id="IPR013325">
    <property type="entry name" value="RNA_pol_sigma_r2"/>
</dbReference>
<proteinExistence type="inferred from homology"/>
<dbReference type="Pfam" id="PF08281">
    <property type="entry name" value="Sigma70_r4_2"/>
    <property type="match status" value="1"/>
</dbReference>
<dbReference type="OrthoDB" id="283468at2"/>
<keyword evidence="7" id="KW-1185">Reference proteome</keyword>
<dbReference type="NCBIfam" id="TIGR02937">
    <property type="entry name" value="sigma70-ECF"/>
    <property type="match status" value="1"/>
</dbReference>
<dbReference type="AlphaFoldDB" id="A0A517Y3D1"/>
<dbReference type="InterPro" id="IPR013249">
    <property type="entry name" value="RNA_pol_sigma70_r4_t2"/>
</dbReference>
<dbReference type="InterPro" id="IPR014284">
    <property type="entry name" value="RNA_pol_sigma-70_dom"/>
</dbReference>
<dbReference type="InterPro" id="IPR036388">
    <property type="entry name" value="WH-like_DNA-bd_sf"/>
</dbReference>
<dbReference type="Gene3D" id="1.10.10.10">
    <property type="entry name" value="Winged helix-like DNA-binding domain superfamily/Winged helix DNA-binding domain"/>
    <property type="match status" value="1"/>
</dbReference>
<dbReference type="EMBL" id="CP036273">
    <property type="protein sequence ID" value="QDU24259.1"/>
    <property type="molecule type" value="Genomic_DNA"/>
</dbReference>
<comment type="similarity">
    <text evidence="1">Belongs to the sigma-70 factor family. ECF subfamily.</text>
</comment>
<keyword evidence="3" id="KW-0731">Sigma factor</keyword>
<dbReference type="RefSeq" id="WP_145244427.1">
    <property type="nucleotide sequence ID" value="NZ_CP036273.1"/>
</dbReference>
<reference evidence="6 7" key="1">
    <citation type="submission" date="2019-02" db="EMBL/GenBank/DDBJ databases">
        <title>Deep-cultivation of Planctomycetes and their phenomic and genomic characterization uncovers novel biology.</title>
        <authorList>
            <person name="Wiegand S."/>
            <person name="Jogler M."/>
            <person name="Boedeker C."/>
            <person name="Pinto D."/>
            <person name="Vollmers J."/>
            <person name="Rivas-Marin E."/>
            <person name="Kohn T."/>
            <person name="Peeters S.H."/>
            <person name="Heuer A."/>
            <person name="Rast P."/>
            <person name="Oberbeckmann S."/>
            <person name="Bunk B."/>
            <person name="Jeske O."/>
            <person name="Meyerdierks A."/>
            <person name="Storesund J.E."/>
            <person name="Kallscheuer N."/>
            <person name="Luecker S."/>
            <person name="Lage O.M."/>
            <person name="Pohl T."/>
            <person name="Merkel B.J."/>
            <person name="Hornburger P."/>
            <person name="Mueller R.-W."/>
            <person name="Bruemmer F."/>
            <person name="Labrenz M."/>
            <person name="Spormann A.M."/>
            <person name="Op den Camp H."/>
            <person name="Overmann J."/>
            <person name="Amann R."/>
            <person name="Jetten M.S.M."/>
            <person name="Mascher T."/>
            <person name="Medema M.H."/>
            <person name="Devos D.P."/>
            <person name="Kaster A.-K."/>
            <person name="Ovreas L."/>
            <person name="Rohde M."/>
            <person name="Galperin M.Y."/>
            <person name="Jogler C."/>
        </authorList>
    </citation>
    <scope>NUCLEOTIDE SEQUENCE [LARGE SCALE GENOMIC DNA]</scope>
    <source>
        <strain evidence="6 7">ETA_A1</strain>
    </source>
</reference>
<accession>A0A517Y3D1</accession>
<evidence type="ECO:0000256" key="2">
    <source>
        <dbReference type="ARBA" id="ARBA00023015"/>
    </source>
</evidence>
<dbReference type="Proteomes" id="UP000319576">
    <property type="component" value="Chromosome"/>
</dbReference>
<evidence type="ECO:0000259" key="5">
    <source>
        <dbReference type="Pfam" id="PF08281"/>
    </source>
</evidence>
<dbReference type="PANTHER" id="PTHR43133:SF39">
    <property type="entry name" value="SIMILAR TO RNA POLYMERASE SIGMA-E FACTOR"/>
    <property type="match status" value="1"/>
</dbReference>
<evidence type="ECO:0000313" key="7">
    <source>
        <dbReference type="Proteomes" id="UP000319576"/>
    </source>
</evidence>
<dbReference type="GO" id="GO:0016987">
    <property type="term" value="F:sigma factor activity"/>
    <property type="evidence" value="ECO:0007669"/>
    <property type="project" value="UniProtKB-KW"/>
</dbReference>
<name>A0A517Y3D1_9BACT</name>
<dbReference type="PANTHER" id="PTHR43133">
    <property type="entry name" value="RNA POLYMERASE ECF-TYPE SIGMA FACTO"/>
    <property type="match status" value="1"/>
</dbReference>
<dbReference type="GO" id="GO:0003677">
    <property type="term" value="F:DNA binding"/>
    <property type="evidence" value="ECO:0007669"/>
    <property type="project" value="InterPro"/>
</dbReference>
<dbReference type="InterPro" id="IPR039425">
    <property type="entry name" value="RNA_pol_sigma-70-like"/>
</dbReference>
<gene>
    <name evidence="6" type="ORF">ETAA1_62730</name>
</gene>
<dbReference type="InterPro" id="IPR013324">
    <property type="entry name" value="RNA_pol_sigma_r3/r4-like"/>
</dbReference>
<evidence type="ECO:0000313" key="6">
    <source>
        <dbReference type="EMBL" id="QDU24259.1"/>
    </source>
</evidence>
<dbReference type="SUPFAM" id="SSF88659">
    <property type="entry name" value="Sigma3 and sigma4 domains of RNA polymerase sigma factors"/>
    <property type="match status" value="1"/>
</dbReference>
<dbReference type="GO" id="GO:0006352">
    <property type="term" value="P:DNA-templated transcription initiation"/>
    <property type="evidence" value="ECO:0007669"/>
    <property type="project" value="InterPro"/>
</dbReference>
<dbReference type="KEGG" id="uli:ETAA1_62730"/>
<evidence type="ECO:0000256" key="3">
    <source>
        <dbReference type="ARBA" id="ARBA00023082"/>
    </source>
</evidence>
<dbReference type="SUPFAM" id="SSF88946">
    <property type="entry name" value="Sigma2 domain of RNA polymerase sigma factors"/>
    <property type="match status" value="1"/>
</dbReference>
<keyword evidence="2" id="KW-0805">Transcription regulation</keyword>
<sequence>MADDSPTLSTNELWFWVTELRAGRPNAAEPTFRKIVARVEALAGDMFRKFPRVGRFVAVDDVVQNCLVRLLRALREVRPQSRHHFYALANELIRRELLDLVKHYFGPCGAGTNLADVTVGDGAPDPAAADADLERAAAFHEAVAELPPEEREVIGLIYYQNWPLADIANLFQVSVRTVQRWRDAAVATLKDRIGEW</sequence>
<protein>
    <submittedName>
        <fullName evidence="6">RNA polymerase sigma factor</fullName>
    </submittedName>
</protein>
<keyword evidence="4" id="KW-0804">Transcription</keyword>